<gene>
    <name evidence="1" type="ORF">QAD02_014238</name>
</gene>
<sequence length="293" mass="33714">MLPANVNRFIAELDEAIDNHDEGSQNPKGKPFSETEIDVVNNLIFEFRDIVECTETSGYSRDTKSDAWRSITPRFNDYMKVVIKNPFLRSDKRLRDLWNNMKSVARKIDSARQNLNLSETGNRGKIVLSPRQGAIYTAVTKIKPELDFTLKNQFDSTSAYERRVHSNDSNRGDFEPHLPSNETSYEIVFDSSTSSRPVLKNVTHEKNSSDPVTQNQEDPKFEYMRKYQEALYEGKVAALDSEKSYWGIKKKSAVIEQAVMQLKLRAAEMELAYYEVKYNREVGPNQDDDDNSI</sequence>
<accession>A0ACC2P610</accession>
<dbReference type="Proteomes" id="UP001239111">
    <property type="component" value="Chromosome 2"/>
</dbReference>
<evidence type="ECO:0000313" key="2">
    <source>
        <dbReference type="Proteomes" id="UP001239111"/>
    </source>
</evidence>
<name>A0ACC2P610_9HYME</name>
<proteinExistence type="predicted"/>
<protein>
    <submittedName>
        <fullName evidence="1">Uncharacterized protein</fullName>
    </submittedName>
</protein>
<comment type="caution">
    <text evidence="1">The sequence shown here is derived from an EMBL/GenBank/DDBJ whole genome shotgun (WGS) entry which is preliminary data.</text>
</comment>
<dbReference type="EMBL" id="CM056742">
    <property type="protein sequence ID" value="KAJ8678451.1"/>
    <property type="molecule type" value="Genomic_DNA"/>
</dbReference>
<evidence type="ECO:0000313" key="1">
    <source>
        <dbReference type="EMBL" id="KAJ8678451.1"/>
    </source>
</evidence>
<reference evidence="1" key="1">
    <citation type="submission" date="2023-04" db="EMBL/GenBank/DDBJ databases">
        <title>A chromosome-level genome assembly of the parasitoid wasp Eretmocerus hayati.</title>
        <authorList>
            <person name="Zhong Y."/>
            <person name="Liu S."/>
            <person name="Liu Y."/>
        </authorList>
    </citation>
    <scope>NUCLEOTIDE SEQUENCE</scope>
    <source>
        <strain evidence="1">ZJU_SS_LIU_2023</strain>
    </source>
</reference>
<keyword evidence="2" id="KW-1185">Reference proteome</keyword>
<organism evidence="1 2">
    <name type="scientific">Eretmocerus hayati</name>
    <dbReference type="NCBI Taxonomy" id="131215"/>
    <lineage>
        <taxon>Eukaryota</taxon>
        <taxon>Metazoa</taxon>
        <taxon>Ecdysozoa</taxon>
        <taxon>Arthropoda</taxon>
        <taxon>Hexapoda</taxon>
        <taxon>Insecta</taxon>
        <taxon>Pterygota</taxon>
        <taxon>Neoptera</taxon>
        <taxon>Endopterygota</taxon>
        <taxon>Hymenoptera</taxon>
        <taxon>Apocrita</taxon>
        <taxon>Proctotrupomorpha</taxon>
        <taxon>Chalcidoidea</taxon>
        <taxon>Aphelinidae</taxon>
        <taxon>Aphelininae</taxon>
        <taxon>Eretmocerus</taxon>
    </lineage>
</organism>